<dbReference type="STRING" id="1314781.A0A165ZE17"/>
<accession>A0A165ZE17</accession>
<dbReference type="AlphaFoldDB" id="A0A165ZE17"/>
<feature type="region of interest" description="Disordered" evidence="1">
    <location>
        <begin position="1"/>
        <end position="237"/>
    </location>
</feature>
<keyword evidence="3" id="KW-1185">Reference proteome</keyword>
<feature type="compositionally biased region" description="Basic and acidic residues" evidence="1">
    <location>
        <begin position="169"/>
        <end position="186"/>
    </location>
</feature>
<feature type="region of interest" description="Disordered" evidence="1">
    <location>
        <begin position="647"/>
        <end position="715"/>
    </location>
</feature>
<feature type="compositionally biased region" description="Low complexity" evidence="1">
    <location>
        <begin position="843"/>
        <end position="858"/>
    </location>
</feature>
<feature type="region of interest" description="Disordered" evidence="1">
    <location>
        <begin position="843"/>
        <end position="885"/>
    </location>
</feature>
<feature type="compositionally biased region" description="Low complexity" evidence="1">
    <location>
        <begin position="197"/>
        <end position="210"/>
    </location>
</feature>
<feature type="compositionally biased region" description="Basic and acidic residues" evidence="1">
    <location>
        <begin position="222"/>
        <end position="231"/>
    </location>
</feature>
<proteinExistence type="predicted"/>
<feature type="compositionally biased region" description="Polar residues" evidence="1">
    <location>
        <begin position="679"/>
        <end position="700"/>
    </location>
</feature>
<evidence type="ECO:0000256" key="1">
    <source>
        <dbReference type="SAM" id="MobiDB-lite"/>
    </source>
</evidence>
<sequence length="885" mass="97375">MSKKRANQPDPGVPALTTRAKARNGDTEAPINAQLIVCKATNGTRGKATASETKPATTKTKAIAKPATTKPATKTKAKPATGKPKTRKDSGAAVTDENEFVAPKKAQRQGSSGEGQDKPNNESDGITIAAKTTTAENANPAKAATNAAEPKKTPANKAVGAAGASPSADDDKTEAPPLDDAGKIDNDAAMDVDTSDKTTNGDTGDTGNKSTHTDDATMDVEAGDKSTDGDAGKTLADDDNSAKALKDLDFDLSFLEADVFAAALESDDESASVPGPLSAALQTIWDAFLNACAAFIVKFSGASRKTTTLLWEMVGEQFKLKRDPNLYNMWVKKWSLVNAKEQNETKAEYHRRYVDAYHEDVDDMTVEKKQDLRRELLAWLADYEKECAQEAEDRGDGFKGVLDAKRQCIRLIKELARKHNLAIWGMLIPLRPGDAKMVASGGVIASHEELITLLVELGVNPEDLAGDIASCFGAKRVANRLHGVYTDEALHEVLNKSLLERRNYLRRALLEILNRVLKVPTDTLKWKGNASSCVERGFWCKHWPAGVLTPDEMGDNKYPESQHNTLTDAAYKTLRNEPNFPHIEFVRFTPEQLDWRRKDWKRWCALPVYRDSDGKNLILVGDVMPDEEEDIKKKGRASRVRFVARGVAPERVDDENQDGTPQPDPDLTAMLASATATTGNSKKPNNQAPQQKAEVQTTSVKRPRRSTEDYTQLMVGGGSDEYWQLEKEPVLKRRATRPDYDEDFETMEVDAQQNDTPSPASDGAITMATIQAKLEAAQQRQFMQTQKMLASTLQQFLTPSIQQQAGMNANWSQQQLVQAQQLQQQQLQQQVLQQQLLQQQFQQSQLQPPAQQDQQQQLPPFPSLDNWIPDGRGGFMPVNGGAHDA</sequence>
<dbReference type="Proteomes" id="UP000077266">
    <property type="component" value="Unassembled WGS sequence"/>
</dbReference>
<reference evidence="2 3" key="1">
    <citation type="journal article" date="2016" name="Mol. Biol. Evol.">
        <title>Comparative Genomics of Early-Diverging Mushroom-Forming Fungi Provides Insights into the Origins of Lignocellulose Decay Capabilities.</title>
        <authorList>
            <person name="Nagy L.G."/>
            <person name="Riley R."/>
            <person name="Tritt A."/>
            <person name="Adam C."/>
            <person name="Daum C."/>
            <person name="Floudas D."/>
            <person name="Sun H."/>
            <person name="Yadav J.S."/>
            <person name="Pangilinan J."/>
            <person name="Larsson K.H."/>
            <person name="Matsuura K."/>
            <person name="Barry K."/>
            <person name="Labutti K."/>
            <person name="Kuo R."/>
            <person name="Ohm R.A."/>
            <person name="Bhattacharya S.S."/>
            <person name="Shirouzu T."/>
            <person name="Yoshinaga Y."/>
            <person name="Martin F.M."/>
            <person name="Grigoriev I.V."/>
            <person name="Hibbett D.S."/>
        </authorList>
    </citation>
    <scope>NUCLEOTIDE SEQUENCE [LARGE SCALE GENOMIC DNA]</scope>
    <source>
        <strain evidence="2 3">HHB12029</strain>
    </source>
</reference>
<gene>
    <name evidence="2" type="ORF">EXIGLDRAFT_703259</name>
</gene>
<dbReference type="EMBL" id="KV426364">
    <property type="protein sequence ID" value="KZV81829.1"/>
    <property type="molecule type" value="Genomic_DNA"/>
</dbReference>
<name>A0A165ZE17_EXIGL</name>
<organism evidence="2 3">
    <name type="scientific">Exidia glandulosa HHB12029</name>
    <dbReference type="NCBI Taxonomy" id="1314781"/>
    <lineage>
        <taxon>Eukaryota</taxon>
        <taxon>Fungi</taxon>
        <taxon>Dikarya</taxon>
        <taxon>Basidiomycota</taxon>
        <taxon>Agaricomycotina</taxon>
        <taxon>Agaricomycetes</taxon>
        <taxon>Auriculariales</taxon>
        <taxon>Exidiaceae</taxon>
        <taxon>Exidia</taxon>
    </lineage>
</organism>
<feature type="compositionally biased region" description="Low complexity" evidence="1">
    <location>
        <begin position="667"/>
        <end position="678"/>
    </location>
</feature>
<feature type="compositionally biased region" description="Low complexity" evidence="1">
    <location>
        <begin position="129"/>
        <end position="167"/>
    </location>
</feature>
<dbReference type="InParanoid" id="A0A165ZE17"/>
<evidence type="ECO:0000313" key="2">
    <source>
        <dbReference type="EMBL" id="KZV81829.1"/>
    </source>
</evidence>
<feature type="compositionally biased region" description="Low complexity" evidence="1">
    <location>
        <begin position="47"/>
        <end position="83"/>
    </location>
</feature>
<protein>
    <submittedName>
        <fullName evidence="2">Uncharacterized protein</fullName>
    </submittedName>
</protein>
<evidence type="ECO:0000313" key="3">
    <source>
        <dbReference type="Proteomes" id="UP000077266"/>
    </source>
</evidence>